<dbReference type="EMBL" id="CP063144">
    <property type="protein sequence ID" value="QOR94668.1"/>
    <property type="molecule type" value="Genomic_DNA"/>
</dbReference>
<proteinExistence type="predicted"/>
<dbReference type="GeneID" id="59454084"/>
<organism evidence="1 2">
    <name type="scientific">Thermosphaera chiliense</name>
    <dbReference type="NCBI Taxonomy" id="3402707"/>
    <lineage>
        <taxon>Archaea</taxon>
        <taxon>Thermoproteota</taxon>
        <taxon>Thermoprotei</taxon>
        <taxon>Desulfurococcales</taxon>
        <taxon>Desulfurococcaceae</taxon>
        <taxon>Thermosphaera</taxon>
    </lineage>
</organism>
<sequence length="94" mass="11149">MQPDGTILADDGRCYKRNEVEVHHEGKSFKDILEGFLRQEGLRLEDIKLEDIGEGYRLADRGLAQKWREFHRKHAHLLILPRRLHLEKHGQKQK</sequence>
<keyword evidence="2" id="KW-1185">Reference proteome</keyword>
<name>A0A7M1UQY0_9CREN</name>
<protein>
    <submittedName>
        <fullName evidence="1">Uncharacterized protein</fullName>
    </submittedName>
</protein>
<accession>A0A7M1UQY0</accession>
<reference evidence="1 2" key="1">
    <citation type="submission" date="2020-10" db="EMBL/GenBank/DDBJ databases">
        <title>Complete genome sequence of Thermosphaera aggregans strain 3507.</title>
        <authorList>
            <person name="Zayulina K.S."/>
            <person name="Elcheninov A.G."/>
            <person name="Toshchakov S.V."/>
            <person name="Kublanov I.V."/>
            <person name="Kochetkova T.V."/>
        </authorList>
    </citation>
    <scope>NUCLEOTIDE SEQUENCE [LARGE SCALE GENOMIC DNA]</scope>
    <source>
        <strain evidence="1 2">3507</strain>
    </source>
</reference>
<evidence type="ECO:0000313" key="1">
    <source>
        <dbReference type="EMBL" id="QOR94668.1"/>
    </source>
</evidence>
<gene>
    <name evidence="1" type="ORF">IMZ38_01660</name>
</gene>
<dbReference type="RefSeq" id="WP_193436465.1">
    <property type="nucleotide sequence ID" value="NZ_CP063144.1"/>
</dbReference>
<evidence type="ECO:0000313" key="2">
    <source>
        <dbReference type="Proteomes" id="UP000593766"/>
    </source>
</evidence>
<dbReference type="Proteomes" id="UP000593766">
    <property type="component" value="Chromosome"/>
</dbReference>
<dbReference type="AlphaFoldDB" id="A0A7M1UQY0"/>
<dbReference type="KEGG" id="tcs:IMZ38_01660"/>